<sequence length="131" mass="13845">FDIDSLSQTMNYHPVLAENHANPTADAHTSGNEHNDDIQKSVSPDIHSLSCVSAAGLEFINSTNGFTTAGPLVSVAELNFINTTNDFSAAGPSNAAMPNLEDFFHNEDNVGAKADTNNKESIISVSPIPTT</sequence>
<dbReference type="EMBL" id="BKCJ011349344">
    <property type="protein sequence ID" value="GFD24035.1"/>
    <property type="molecule type" value="Genomic_DNA"/>
</dbReference>
<gene>
    <name evidence="2" type="ORF">Tci_896004</name>
</gene>
<reference evidence="2" key="1">
    <citation type="journal article" date="2019" name="Sci. Rep.">
        <title>Draft genome of Tanacetum cinerariifolium, the natural source of mosquito coil.</title>
        <authorList>
            <person name="Yamashiro T."/>
            <person name="Shiraishi A."/>
            <person name="Satake H."/>
            <person name="Nakayama K."/>
        </authorList>
    </citation>
    <scope>NUCLEOTIDE SEQUENCE</scope>
</reference>
<organism evidence="2">
    <name type="scientific">Tanacetum cinerariifolium</name>
    <name type="common">Dalmatian daisy</name>
    <name type="synonym">Chrysanthemum cinerariifolium</name>
    <dbReference type="NCBI Taxonomy" id="118510"/>
    <lineage>
        <taxon>Eukaryota</taxon>
        <taxon>Viridiplantae</taxon>
        <taxon>Streptophyta</taxon>
        <taxon>Embryophyta</taxon>
        <taxon>Tracheophyta</taxon>
        <taxon>Spermatophyta</taxon>
        <taxon>Magnoliopsida</taxon>
        <taxon>eudicotyledons</taxon>
        <taxon>Gunneridae</taxon>
        <taxon>Pentapetalae</taxon>
        <taxon>asterids</taxon>
        <taxon>campanulids</taxon>
        <taxon>Asterales</taxon>
        <taxon>Asteraceae</taxon>
        <taxon>Asteroideae</taxon>
        <taxon>Anthemideae</taxon>
        <taxon>Anthemidinae</taxon>
        <taxon>Tanacetum</taxon>
    </lineage>
</organism>
<proteinExistence type="predicted"/>
<feature type="non-terminal residue" evidence="2">
    <location>
        <position position="1"/>
    </location>
</feature>
<accession>A0A699UMB3</accession>
<dbReference type="AlphaFoldDB" id="A0A699UMB3"/>
<name>A0A699UMB3_TANCI</name>
<evidence type="ECO:0000313" key="2">
    <source>
        <dbReference type="EMBL" id="GFD24035.1"/>
    </source>
</evidence>
<feature type="region of interest" description="Disordered" evidence="1">
    <location>
        <begin position="22"/>
        <end position="41"/>
    </location>
</feature>
<protein>
    <submittedName>
        <fullName evidence="2">Uncharacterized protein</fullName>
    </submittedName>
</protein>
<feature type="non-terminal residue" evidence="2">
    <location>
        <position position="131"/>
    </location>
</feature>
<comment type="caution">
    <text evidence="2">The sequence shown here is derived from an EMBL/GenBank/DDBJ whole genome shotgun (WGS) entry which is preliminary data.</text>
</comment>
<evidence type="ECO:0000256" key="1">
    <source>
        <dbReference type="SAM" id="MobiDB-lite"/>
    </source>
</evidence>